<proteinExistence type="predicted"/>
<reference evidence="4" key="2">
    <citation type="submission" date="2020-04" db="EMBL/GenBank/DDBJ databases">
        <authorList>
            <consortium name="NCBI Genome Project"/>
        </authorList>
    </citation>
    <scope>NUCLEOTIDE SEQUENCE</scope>
    <source>
        <strain evidence="4">CBS 304.34</strain>
    </source>
</reference>
<dbReference type="GeneID" id="54460999"/>
<protein>
    <submittedName>
        <fullName evidence="2 4">Uncharacterized protein</fullName>
    </submittedName>
</protein>
<accession>A0A6A6YMN8</accession>
<evidence type="ECO:0000256" key="1">
    <source>
        <dbReference type="SAM" id="Phobius"/>
    </source>
</evidence>
<name>A0A6A6YMN8_9PEZI</name>
<sequence length="110" mass="12328">MLEHAQSHLHLSTEAIIGVVFGVLTLTATVASIQFKDSMVRFCCTPRRSRGTVPQVSSYQQGLKPSRFKRRRGNCWYYYLSIMAYKNCSASRPARAAYSTVEFSASVIAI</sequence>
<dbReference type="OrthoDB" id="10498491at2759"/>
<dbReference type="RefSeq" id="XP_033576772.1">
    <property type="nucleotide sequence ID" value="XM_033720106.1"/>
</dbReference>
<dbReference type="AlphaFoldDB" id="A0A6A6YMN8"/>
<evidence type="ECO:0000313" key="4">
    <source>
        <dbReference type="RefSeq" id="XP_033576772.1"/>
    </source>
</evidence>
<keyword evidence="1" id="KW-1133">Transmembrane helix</keyword>
<organism evidence="2">
    <name type="scientific">Mytilinidion resinicola</name>
    <dbReference type="NCBI Taxonomy" id="574789"/>
    <lineage>
        <taxon>Eukaryota</taxon>
        <taxon>Fungi</taxon>
        <taxon>Dikarya</taxon>
        <taxon>Ascomycota</taxon>
        <taxon>Pezizomycotina</taxon>
        <taxon>Dothideomycetes</taxon>
        <taxon>Pleosporomycetidae</taxon>
        <taxon>Mytilinidiales</taxon>
        <taxon>Mytilinidiaceae</taxon>
        <taxon>Mytilinidion</taxon>
    </lineage>
</organism>
<dbReference type="Proteomes" id="UP000504636">
    <property type="component" value="Unplaced"/>
</dbReference>
<dbReference type="EMBL" id="MU003701">
    <property type="protein sequence ID" value="KAF2809808.1"/>
    <property type="molecule type" value="Genomic_DNA"/>
</dbReference>
<keyword evidence="1" id="KW-0812">Transmembrane</keyword>
<evidence type="ECO:0000313" key="2">
    <source>
        <dbReference type="EMBL" id="KAF2809808.1"/>
    </source>
</evidence>
<reference evidence="4" key="3">
    <citation type="submission" date="2025-04" db="UniProtKB">
        <authorList>
            <consortium name="RefSeq"/>
        </authorList>
    </citation>
    <scope>IDENTIFICATION</scope>
    <source>
        <strain evidence="4">CBS 304.34</strain>
    </source>
</reference>
<feature type="transmembrane region" description="Helical" evidence="1">
    <location>
        <begin position="15"/>
        <end position="33"/>
    </location>
</feature>
<keyword evidence="3" id="KW-1185">Reference proteome</keyword>
<evidence type="ECO:0000313" key="3">
    <source>
        <dbReference type="Proteomes" id="UP000504636"/>
    </source>
</evidence>
<reference evidence="2 4" key="1">
    <citation type="journal article" date="2020" name="Stud. Mycol.">
        <title>101 Dothideomycetes genomes: a test case for predicting lifestyles and emergence of pathogens.</title>
        <authorList>
            <person name="Haridas S."/>
            <person name="Albert R."/>
            <person name="Binder M."/>
            <person name="Bloem J."/>
            <person name="Labutti K."/>
            <person name="Salamov A."/>
            <person name="Andreopoulos B."/>
            <person name="Baker S."/>
            <person name="Barry K."/>
            <person name="Bills G."/>
            <person name="Bluhm B."/>
            <person name="Cannon C."/>
            <person name="Castanera R."/>
            <person name="Culley D."/>
            <person name="Daum C."/>
            <person name="Ezra D."/>
            <person name="Gonzalez J."/>
            <person name="Henrissat B."/>
            <person name="Kuo A."/>
            <person name="Liang C."/>
            <person name="Lipzen A."/>
            <person name="Lutzoni F."/>
            <person name="Magnuson J."/>
            <person name="Mondo S."/>
            <person name="Nolan M."/>
            <person name="Ohm R."/>
            <person name="Pangilinan J."/>
            <person name="Park H.-J."/>
            <person name="Ramirez L."/>
            <person name="Alfaro M."/>
            <person name="Sun H."/>
            <person name="Tritt A."/>
            <person name="Yoshinaga Y."/>
            <person name="Zwiers L.-H."/>
            <person name="Turgeon B."/>
            <person name="Goodwin S."/>
            <person name="Spatafora J."/>
            <person name="Crous P."/>
            <person name="Grigoriev I."/>
        </authorList>
    </citation>
    <scope>NUCLEOTIDE SEQUENCE</scope>
    <source>
        <strain evidence="2 4">CBS 304.34</strain>
    </source>
</reference>
<gene>
    <name evidence="2 4" type="ORF">BDZ99DRAFT_463556</name>
</gene>
<keyword evidence="1" id="KW-0472">Membrane</keyword>